<dbReference type="Proteomes" id="UP000009282">
    <property type="component" value="Chromosome"/>
</dbReference>
<keyword evidence="5" id="KW-1185">Reference proteome</keyword>
<evidence type="ECO:0000259" key="3">
    <source>
        <dbReference type="PROSITE" id="PS52035"/>
    </source>
</evidence>
<evidence type="ECO:0000313" key="4">
    <source>
        <dbReference type="EMBL" id="AEP31645.1"/>
    </source>
</evidence>
<dbReference type="SMART" id="SM00631">
    <property type="entry name" value="Zn_pept"/>
    <property type="match status" value="1"/>
</dbReference>
<comment type="similarity">
    <text evidence="1">Belongs to the peptidase M14 family.</text>
</comment>
<dbReference type="AlphaFoldDB" id="G4QNT7"/>
<evidence type="ECO:0000313" key="5">
    <source>
        <dbReference type="Proteomes" id="UP000009282"/>
    </source>
</evidence>
<evidence type="ECO:0000256" key="2">
    <source>
        <dbReference type="SAM" id="SignalP"/>
    </source>
</evidence>
<sequence length="875" mass="97294">MFNLQYFKSRRLMASMLIMFCISLPMHSYAASDGANEIVSSQKNSDIDYLPKDQNYDSAIPLPAEVLGYPVGTWHVRHDQLVNYMYALAEASDRVTIKEIGRTHEHRPLLHLTITSPANHANIEQLKADHIARIDSGKSAPADAPLIINMGYSVHGNEPSGANASMLVAYYLAASNGPEVQKLLSENIILLDPSLNPDGLSRFAQWANSHKGKTLVSDKLHREHREHWPSGRTNHYWFDLNRDWLLLTHPESRARIAEFHQWRPHVLTDFHEMGTDSTYFFQPGISSRKNPWTPDTNVTLTAALGDFHAQALDGQKQLYFTQESFDDFYYGKGSTYPDAHGSIGILFEQASSRGHLQDSVNGLLSFPDTIQNQVTTSLSTFAGSLANKSAILAYQKQFYSDTQKLINDDKISAFVIQGNLDQSRFERVQEILTSHQIVFSIVTKNADVDGLELAANNALVVPVDQTQYRLIRSLFSERQRFTDNTFYDVSNWNLPLAFNLNYSSLSKSDMRKLSTEKSAARKVAQTTLDANMYAFAFEWHDYDSPALLQYLLTHKVQVRVAGADFTAQVAAAGSTLSRDFSKGAIVVPMALEQPSNLVDILSAKAKELNIDVYNVASGLTSKGIDLGSRQFAPVALPKLLLIGGKGTSQYEVGEIWHYLDTRLGLPATLLDLSDLNGRDISQYTHIVFASGTYTSVNDETAEAMKEWVKKGGVLIGQKSAVRWFSQKKWIDNEVIASSKVDEAFSTDGLGFGDKDALEAKKLIAGSVYRADVDLSHPLMFGFEDSKLPLFKTSNMVMKASDNPFNEVATYQEKPLVAGYTADELQKLIGKTSAIVVKPVGKGAVIGFVDNIHFRGYWDGTNKLMANSIYMAPLIN</sequence>
<keyword evidence="2" id="KW-0732">Signal</keyword>
<dbReference type="KEGG" id="gni:GNIT_3551"/>
<dbReference type="HOGENOM" id="CLU_323582_0_0_6"/>
<feature type="signal peptide" evidence="2">
    <location>
        <begin position="1"/>
        <end position="30"/>
    </location>
</feature>
<protein>
    <submittedName>
        <fullName evidence="4">Peptidase M14</fullName>
    </submittedName>
</protein>
<gene>
    <name evidence="4" type="ordered locus">GNIT_3551</name>
</gene>
<dbReference type="STRING" id="1085623.GNIT_3551"/>
<dbReference type="PROSITE" id="PS52035">
    <property type="entry name" value="PEPTIDASE_M14"/>
    <property type="match status" value="1"/>
</dbReference>
<dbReference type="Gene3D" id="3.40.50.880">
    <property type="match status" value="1"/>
</dbReference>
<dbReference type="OrthoDB" id="9758209at2"/>
<dbReference type="SUPFAM" id="SSF53187">
    <property type="entry name" value="Zn-dependent exopeptidases"/>
    <property type="match status" value="1"/>
</dbReference>
<dbReference type="CDD" id="cd06238">
    <property type="entry name" value="M14-like"/>
    <property type="match status" value="1"/>
</dbReference>
<feature type="chain" id="PRO_5003467645" evidence="2">
    <location>
        <begin position="31"/>
        <end position="875"/>
    </location>
</feature>
<dbReference type="CDD" id="cd03143">
    <property type="entry name" value="A4_beta-galactosidase_middle_domain"/>
    <property type="match status" value="1"/>
</dbReference>
<dbReference type="eggNOG" id="COG2866">
    <property type="taxonomic scope" value="Bacteria"/>
</dbReference>
<evidence type="ECO:0000256" key="1">
    <source>
        <dbReference type="PROSITE-ProRule" id="PRU01379"/>
    </source>
</evidence>
<proteinExistence type="inferred from homology"/>
<dbReference type="GO" id="GO:0004181">
    <property type="term" value="F:metallocarboxypeptidase activity"/>
    <property type="evidence" value="ECO:0007669"/>
    <property type="project" value="InterPro"/>
</dbReference>
<name>G4QNT7_GLANF</name>
<feature type="domain" description="Peptidase M14" evidence="3">
    <location>
        <begin position="74"/>
        <end position="398"/>
    </location>
</feature>
<dbReference type="Gene3D" id="3.40.630.10">
    <property type="entry name" value="Zn peptidases"/>
    <property type="match status" value="1"/>
</dbReference>
<organism evidence="4 5">
    <name type="scientific">Glaciecola nitratireducens (strain JCM 12485 / KCTC 12276 / FR1064)</name>
    <dbReference type="NCBI Taxonomy" id="1085623"/>
    <lineage>
        <taxon>Bacteria</taxon>
        <taxon>Pseudomonadati</taxon>
        <taxon>Pseudomonadota</taxon>
        <taxon>Gammaproteobacteria</taxon>
        <taxon>Alteromonadales</taxon>
        <taxon>Alteromonadaceae</taxon>
        <taxon>Brumicola</taxon>
    </lineage>
</organism>
<dbReference type="Pfam" id="PF00246">
    <property type="entry name" value="Peptidase_M14"/>
    <property type="match status" value="1"/>
</dbReference>
<dbReference type="GO" id="GO:0006508">
    <property type="term" value="P:proteolysis"/>
    <property type="evidence" value="ECO:0007669"/>
    <property type="project" value="InterPro"/>
</dbReference>
<dbReference type="InterPro" id="IPR029062">
    <property type="entry name" value="Class_I_gatase-like"/>
</dbReference>
<reference evidence="4 5" key="1">
    <citation type="journal article" date="2011" name="J. Bacteriol.">
        <title>Complete genome sequence of seawater bacterium Glaciecola nitratireducens FR1064T.</title>
        <authorList>
            <person name="Bian F."/>
            <person name="Qin Q.L."/>
            <person name="Xie B.B."/>
            <person name="Shu Y.L."/>
            <person name="Zhang X.Y."/>
            <person name="Yu Y."/>
            <person name="Chen B."/>
            <person name="Chen X.L."/>
            <person name="Zhou B.C."/>
            <person name="Zhang Y.Z."/>
        </authorList>
    </citation>
    <scope>NUCLEOTIDE SEQUENCE [LARGE SCALE GENOMIC DNA]</scope>
    <source>
        <strain evidence="5">JCM 12485 / KCTC 12276 / FR1064</strain>
    </source>
</reference>
<dbReference type="EMBL" id="CP003060">
    <property type="protein sequence ID" value="AEP31645.1"/>
    <property type="molecule type" value="Genomic_DNA"/>
</dbReference>
<dbReference type="InterPro" id="IPR000834">
    <property type="entry name" value="Peptidase_M14"/>
</dbReference>
<dbReference type="GO" id="GO:0008270">
    <property type="term" value="F:zinc ion binding"/>
    <property type="evidence" value="ECO:0007669"/>
    <property type="project" value="InterPro"/>
</dbReference>
<accession>G4QNT7</accession>
<dbReference type="RefSeq" id="WP_014110516.1">
    <property type="nucleotide sequence ID" value="NC_016041.1"/>
</dbReference>
<dbReference type="SUPFAM" id="SSF52317">
    <property type="entry name" value="Class I glutamine amidotransferase-like"/>
    <property type="match status" value="1"/>
</dbReference>
<comment type="caution">
    <text evidence="1">Lacks conserved residue(s) required for the propagation of feature annotation.</text>
</comment>